<dbReference type="EMBL" id="JASJOS010000002">
    <property type="protein sequence ID" value="MDJ1479920.1"/>
    <property type="molecule type" value="Genomic_DNA"/>
</dbReference>
<keyword evidence="2" id="KW-0677">Repeat</keyword>
<evidence type="ECO:0000256" key="2">
    <source>
        <dbReference type="ARBA" id="ARBA00022737"/>
    </source>
</evidence>
<proteinExistence type="predicted"/>
<dbReference type="RefSeq" id="WP_313976483.1">
    <property type="nucleotide sequence ID" value="NZ_JASJOS010000002.1"/>
</dbReference>
<dbReference type="Pfam" id="PF13855">
    <property type="entry name" value="LRR_8"/>
    <property type="match status" value="1"/>
</dbReference>
<evidence type="ECO:0000313" key="4">
    <source>
        <dbReference type="Proteomes" id="UP001241110"/>
    </source>
</evidence>
<evidence type="ECO:0000313" key="3">
    <source>
        <dbReference type="EMBL" id="MDJ1479920.1"/>
    </source>
</evidence>
<dbReference type="Proteomes" id="UP001241110">
    <property type="component" value="Unassembled WGS sequence"/>
</dbReference>
<sequence>MNPQQDFLLEETEEQLQLLANIRRLITSDDEINCKMAIEIMKGGGVPPQLVEDLIIYSKTLSNSAIRAAIRKLLEKQALFEWHTIILDTTAFVNIETAKEKDIREKMARMIQRVGWQELASLGYLLFRRFGKGLSFILSYPQNNPYRIKAMEMITHDGYLDFHKGVGYTNRKDGSLGWSTPVKTGIAFPDDHPQAATLKSINFHNCKLTSVSPKVKVFENLEELDLSHNHLKSLPPAMAHLPKLRKLDLSNNQITTFPTVLLKMTSLEELDLRGNISNRGNNIENFIPEEFFKALPNCKVKIY</sequence>
<dbReference type="InterPro" id="IPR003591">
    <property type="entry name" value="Leu-rich_rpt_typical-subtyp"/>
</dbReference>
<organism evidence="3 4">
    <name type="scientific">Xanthocytophaga flava</name>
    <dbReference type="NCBI Taxonomy" id="3048013"/>
    <lineage>
        <taxon>Bacteria</taxon>
        <taxon>Pseudomonadati</taxon>
        <taxon>Bacteroidota</taxon>
        <taxon>Cytophagia</taxon>
        <taxon>Cytophagales</taxon>
        <taxon>Rhodocytophagaceae</taxon>
        <taxon>Xanthocytophaga</taxon>
    </lineage>
</organism>
<comment type="caution">
    <text evidence="3">The sequence shown here is derived from an EMBL/GenBank/DDBJ whole genome shotgun (WGS) entry which is preliminary data.</text>
</comment>
<dbReference type="InterPro" id="IPR001611">
    <property type="entry name" value="Leu-rich_rpt"/>
</dbReference>
<evidence type="ECO:0000256" key="1">
    <source>
        <dbReference type="ARBA" id="ARBA00022614"/>
    </source>
</evidence>
<dbReference type="PANTHER" id="PTHR48051">
    <property type="match status" value="1"/>
</dbReference>
<protein>
    <submittedName>
        <fullName evidence="3">Leucine-rich repeat domain-containing protein</fullName>
    </submittedName>
</protein>
<dbReference type="SUPFAM" id="SSF52058">
    <property type="entry name" value="L domain-like"/>
    <property type="match status" value="1"/>
</dbReference>
<dbReference type="GO" id="GO:0005737">
    <property type="term" value="C:cytoplasm"/>
    <property type="evidence" value="ECO:0007669"/>
    <property type="project" value="TreeGrafter"/>
</dbReference>
<gene>
    <name evidence="3" type="ORF">QNI16_05440</name>
</gene>
<dbReference type="InterPro" id="IPR032675">
    <property type="entry name" value="LRR_dom_sf"/>
</dbReference>
<accession>A0AAE3QMR9</accession>
<dbReference type="PRINTS" id="PR00019">
    <property type="entry name" value="LEURICHRPT"/>
</dbReference>
<dbReference type="PANTHER" id="PTHR48051:SF1">
    <property type="entry name" value="RAS SUPPRESSOR PROTEIN 1"/>
    <property type="match status" value="1"/>
</dbReference>
<name>A0AAE3QMR9_9BACT</name>
<keyword evidence="1" id="KW-0433">Leucine-rich repeat</keyword>
<dbReference type="SMART" id="SM00369">
    <property type="entry name" value="LRR_TYP"/>
    <property type="match status" value="2"/>
</dbReference>
<dbReference type="PROSITE" id="PS51450">
    <property type="entry name" value="LRR"/>
    <property type="match status" value="2"/>
</dbReference>
<dbReference type="AlphaFoldDB" id="A0AAE3QMR9"/>
<dbReference type="Gene3D" id="3.80.10.10">
    <property type="entry name" value="Ribonuclease Inhibitor"/>
    <property type="match status" value="1"/>
</dbReference>
<dbReference type="InterPro" id="IPR050216">
    <property type="entry name" value="LRR_domain-containing"/>
</dbReference>
<reference evidence="3" key="1">
    <citation type="submission" date="2023-05" db="EMBL/GenBank/DDBJ databases">
        <authorList>
            <person name="Zhang X."/>
        </authorList>
    </citation>
    <scope>NUCLEOTIDE SEQUENCE</scope>
    <source>
        <strain evidence="3">YF14B1</strain>
    </source>
</reference>